<dbReference type="InterPro" id="IPR032710">
    <property type="entry name" value="NTF2-like_dom_sf"/>
</dbReference>
<dbReference type="SUPFAM" id="SSF54427">
    <property type="entry name" value="NTF2-like"/>
    <property type="match status" value="1"/>
</dbReference>
<keyword evidence="2" id="KW-1185">Reference proteome</keyword>
<proteinExistence type="predicted"/>
<evidence type="ECO:0000313" key="1">
    <source>
        <dbReference type="EMBL" id="MFD1018641.1"/>
    </source>
</evidence>
<accession>A0ABW3KYK5</accession>
<gene>
    <name evidence="1" type="ORF">ACFQ2J_05435</name>
</gene>
<name>A0ABW3KYK5_9BACI</name>
<dbReference type="RefSeq" id="WP_386057293.1">
    <property type="nucleotide sequence ID" value="NZ_JBHTKL010000001.1"/>
</dbReference>
<dbReference type="Proteomes" id="UP001596990">
    <property type="component" value="Unassembled WGS sequence"/>
</dbReference>
<dbReference type="EMBL" id="JBHTKL010000001">
    <property type="protein sequence ID" value="MFD1018641.1"/>
    <property type="molecule type" value="Genomic_DNA"/>
</dbReference>
<evidence type="ECO:0000313" key="2">
    <source>
        <dbReference type="Proteomes" id="UP001596990"/>
    </source>
</evidence>
<comment type="caution">
    <text evidence="1">The sequence shown here is derived from an EMBL/GenBank/DDBJ whole genome shotgun (WGS) entry which is preliminary data.</text>
</comment>
<reference evidence="2" key="1">
    <citation type="journal article" date="2019" name="Int. J. Syst. Evol. Microbiol.">
        <title>The Global Catalogue of Microorganisms (GCM) 10K type strain sequencing project: providing services to taxonomists for standard genome sequencing and annotation.</title>
        <authorList>
            <consortium name="The Broad Institute Genomics Platform"/>
            <consortium name="The Broad Institute Genome Sequencing Center for Infectious Disease"/>
            <person name="Wu L."/>
            <person name="Ma J."/>
        </authorList>
    </citation>
    <scope>NUCLEOTIDE SEQUENCE [LARGE SCALE GENOMIC DNA]</scope>
    <source>
        <strain evidence="2">CCUG 56607</strain>
    </source>
</reference>
<dbReference type="Pfam" id="PF07366">
    <property type="entry name" value="SnoaL"/>
    <property type="match status" value="1"/>
</dbReference>
<sequence length="128" mass="14714">MEETHGISLKERAESFLQLIASGNVREAFKTHTRSDFYHHNLYFRGDADSIMEAMEENAAENPDKIFEVKLAIEEEETVAVHSHMKQNPEDIGAVVIHIFRFENERIIEMWDVGQPIPENSPNENGAF</sequence>
<dbReference type="Gene3D" id="3.10.450.50">
    <property type="match status" value="1"/>
</dbReference>
<organism evidence="1 2">
    <name type="scientific">Thalassobacillus hwangdonensis</name>
    <dbReference type="NCBI Taxonomy" id="546108"/>
    <lineage>
        <taxon>Bacteria</taxon>
        <taxon>Bacillati</taxon>
        <taxon>Bacillota</taxon>
        <taxon>Bacilli</taxon>
        <taxon>Bacillales</taxon>
        <taxon>Bacillaceae</taxon>
        <taxon>Thalassobacillus</taxon>
    </lineage>
</organism>
<dbReference type="InterPro" id="IPR009959">
    <property type="entry name" value="Cyclase_SnoaL-like"/>
</dbReference>
<protein>
    <submittedName>
        <fullName evidence="1">Ester cyclase</fullName>
    </submittedName>
</protein>